<dbReference type="EMBL" id="CP053418">
    <property type="protein sequence ID" value="QJW84043.1"/>
    <property type="molecule type" value="Genomic_DNA"/>
</dbReference>
<protein>
    <submittedName>
        <fullName evidence="5">4-oxalocrotonate tautomerase</fullName>
    </submittedName>
</protein>
<sequence length="80" mass="8403">MPTIRVDLFEGRTHEQKKNFVKALTQACVDAPGSKPESVDVILYDIKPSDWATGGGAAVGKEEGLSQDGKASGRAAACRA</sequence>
<dbReference type="NCBIfam" id="NF001966">
    <property type="entry name" value="PRK00745.1"/>
    <property type="match status" value="1"/>
</dbReference>
<evidence type="ECO:0000313" key="6">
    <source>
        <dbReference type="Proteomes" id="UP000500826"/>
    </source>
</evidence>
<evidence type="ECO:0000256" key="2">
    <source>
        <dbReference type="ARBA" id="ARBA00023235"/>
    </source>
</evidence>
<gene>
    <name evidence="5" type="ORF">HK414_09280</name>
</gene>
<reference evidence="5 6" key="1">
    <citation type="submission" date="2020-05" db="EMBL/GenBank/DDBJ databases">
        <title>Ramlibacter rhizophilus sp. nov., isolated from rhizosphere soil of national flower Mugunghwa from South Korea.</title>
        <authorList>
            <person name="Zheng-Fei Y."/>
            <person name="Huan T."/>
        </authorList>
    </citation>
    <scope>NUCLEOTIDE SEQUENCE [LARGE SCALE GENOMIC DNA]</scope>
    <source>
        <strain evidence="5 6">H242</strain>
    </source>
</reference>
<feature type="domain" description="4-oxalocrotonate tautomerase-like" evidence="4">
    <location>
        <begin position="2"/>
        <end position="55"/>
    </location>
</feature>
<reference evidence="5 6" key="2">
    <citation type="submission" date="2020-05" db="EMBL/GenBank/DDBJ databases">
        <authorList>
            <person name="Khan S.A."/>
            <person name="Jeon C.O."/>
            <person name="Chun B.H."/>
        </authorList>
    </citation>
    <scope>NUCLEOTIDE SEQUENCE [LARGE SCALE GENOMIC DNA]</scope>
    <source>
        <strain evidence="5 6">H242</strain>
    </source>
</reference>
<name>A0ABX6P1V2_9BURK</name>
<dbReference type="SUPFAM" id="SSF55331">
    <property type="entry name" value="Tautomerase/MIF"/>
    <property type="match status" value="1"/>
</dbReference>
<keyword evidence="6" id="KW-1185">Reference proteome</keyword>
<dbReference type="InterPro" id="IPR014347">
    <property type="entry name" value="Tautomerase/MIF_sf"/>
</dbReference>
<dbReference type="InterPro" id="IPR004370">
    <property type="entry name" value="4-OT-like_dom"/>
</dbReference>
<evidence type="ECO:0000313" key="5">
    <source>
        <dbReference type="EMBL" id="QJW84043.1"/>
    </source>
</evidence>
<dbReference type="PANTHER" id="PTHR35530">
    <property type="entry name" value="TAUTOMERASE-RELATED"/>
    <property type="match status" value="1"/>
</dbReference>
<comment type="similarity">
    <text evidence="1">Belongs to the 4-oxalocrotonate tautomerase family.</text>
</comment>
<dbReference type="Gene3D" id="3.30.429.10">
    <property type="entry name" value="Macrophage Migration Inhibitory Factor"/>
    <property type="match status" value="1"/>
</dbReference>
<proteinExistence type="inferred from homology"/>
<evidence type="ECO:0000259" key="4">
    <source>
        <dbReference type="Pfam" id="PF01361"/>
    </source>
</evidence>
<dbReference type="PANTHER" id="PTHR35530:SF1">
    <property type="entry name" value="2-HYDROXYMUCONATE TAUTOMERASE"/>
    <property type="match status" value="1"/>
</dbReference>
<organism evidence="5 6">
    <name type="scientific">Ramlibacter terrae</name>
    <dbReference type="NCBI Taxonomy" id="2732511"/>
    <lineage>
        <taxon>Bacteria</taxon>
        <taxon>Pseudomonadati</taxon>
        <taxon>Pseudomonadota</taxon>
        <taxon>Betaproteobacteria</taxon>
        <taxon>Burkholderiales</taxon>
        <taxon>Comamonadaceae</taxon>
        <taxon>Ramlibacter</taxon>
    </lineage>
</organism>
<evidence type="ECO:0000256" key="3">
    <source>
        <dbReference type="SAM" id="MobiDB-lite"/>
    </source>
</evidence>
<keyword evidence="2" id="KW-0413">Isomerase</keyword>
<dbReference type="Pfam" id="PF01361">
    <property type="entry name" value="Tautomerase"/>
    <property type="match status" value="1"/>
</dbReference>
<dbReference type="Proteomes" id="UP000500826">
    <property type="component" value="Chromosome"/>
</dbReference>
<evidence type="ECO:0000256" key="1">
    <source>
        <dbReference type="ARBA" id="ARBA00006723"/>
    </source>
</evidence>
<feature type="region of interest" description="Disordered" evidence="3">
    <location>
        <begin position="58"/>
        <end position="80"/>
    </location>
</feature>
<accession>A0ABX6P1V2</accession>